<comment type="similarity">
    <text evidence="1 8">Belongs to the TRAFAC class translation factor GTPase superfamily. Classic translation factor GTPase family. IF-2 subfamily.</text>
</comment>
<feature type="domain" description="Tr-type G" evidence="9">
    <location>
        <begin position="10"/>
        <end position="183"/>
    </location>
</feature>
<dbReference type="InterPro" id="IPR027417">
    <property type="entry name" value="P-loop_NTPase"/>
</dbReference>
<comment type="caution">
    <text evidence="10">The sequence shown here is derived from an EMBL/GenBank/DDBJ whole genome shotgun (WGS) entry which is preliminary data.</text>
</comment>
<dbReference type="FunFam" id="3.40.50.300:FF:000019">
    <property type="entry name" value="Translation initiation factor IF-2"/>
    <property type="match status" value="1"/>
</dbReference>
<dbReference type="Gene3D" id="2.40.30.10">
    <property type="entry name" value="Translation factors"/>
    <property type="match status" value="2"/>
</dbReference>
<organism evidence="10 11">
    <name type="scientific">Candidatus Zambryskibacteria bacterium CG10_big_fil_rev_8_21_14_0_10_42_12</name>
    <dbReference type="NCBI Taxonomy" id="1975115"/>
    <lineage>
        <taxon>Bacteria</taxon>
        <taxon>Candidatus Zambryskiibacteriota</taxon>
    </lineage>
</organism>
<evidence type="ECO:0000256" key="5">
    <source>
        <dbReference type="ARBA" id="ARBA00022917"/>
    </source>
</evidence>
<dbReference type="InterPro" id="IPR036925">
    <property type="entry name" value="TIF_IF2_dom3_sf"/>
</dbReference>
<keyword evidence="6" id="KW-0342">GTP-binding</keyword>
<dbReference type="NCBIfam" id="TIGR00487">
    <property type="entry name" value="IF-2"/>
    <property type="match status" value="1"/>
</dbReference>
<dbReference type="PRINTS" id="PR00315">
    <property type="entry name" value="ELONGATNFCT"/>
</dbReference>
<dbReference type="GO" id="GO:0005737">
    <property type="term" value="C:cytoplasm"/>
    <property type="evidence" value="ECO:0007669"/>
    <property type="project" value="UniProtKB-UniRule"/>
</dbReference>
<dbReference type="PANTHER" id="PTHR43381">
    <property type="entry name" value="TRANSLATION INITIATION FACTOR IF-2-RELATED"/>
    <property type="match status" value="1"/>
</dbReference>
<dbReference type="InterPro" id="IPR023115">
    <property type="entry name" value="TIF_IF2_dom3"/>
</dbReference>
<dbReference type="NCBIfam" id="TIGR00231">
    <property type="entry name" value="small_GTP"/>
    <property type="match status" value="1"/>
</dbReference>
<dbReference type="InterPro" id="IPR053905">
    <property type="entry name" value="EF-G-like_DII"/>
</dbReference>
<dbReference type="InterPro" id="IPR000795">
    <property type="entry name" value="T_Tr_GTP-bd_dom"/>
</dbReference>
<keyword evidence="5 8" id="KW-0648">Protein biosynthesis</keyword>
<dbReference type="AlphaFoldDB" id="A0A2H0QVE1"/>
<keyword evidence="4" id="KW-0547">Nucleotide-binding</keyword>
<evidence type="ECO:0000256" key="8">
    <source>
        <dbReference type="RuleBase" id="RU000644"/>
    </source>
</evidence>
<gene>
    <name evidence="10" type="primary">infB</name>
    <name evidence="10" type="ORF">COV34_01400</name>
</gene>
<dbReference type="Pfam" id="PF11987">
    <property type="entry name" value="IF-2"/>
    <property type="match status" value="1"/>
</dbReference>
<keyword evidence="3 8" id="KW-0396">Initiation factor</keyword>
<proteinExistence type="inferred from homology"/>
<dbReference type="GO" id="GO:0003924">
    <property type="term" value="F:GTPase activity"/>
    <property type="evidence" value="ECO:0007669"/>
    <property type="project" value="InterPro"/>
</dbReference>
<dbReference type="Pfam" id="PF22042">
    <property type="entry name" value="EF-G_D2"/>
    <property type="match status" value="1"/>
</dbReference>
<dbReference type="Gene3D" id="3.40.50.10050">
    <property type="entry name" value="Translation initiation factor IF- 2, domain 3"/>
    <property type="match status" value="1"/>
</dbReference>
<evidence type="ECO:0000256" key="3">
    <source>
        <dbReference type="ARBA" id="ARBA00022540"/>
    </source>
</evidence>
<evidence type="ECO:0000256" key="2">
    <source>
        <dbReference type="ARBA" id="ARBA00020675"/>
    </source>
</evidence>
<dbReference type="Gene3D" id="3.40.50.300">
    <property type="entry name" value="P-loop containing nucleotide triphosphate hydrolases"/>
    <property type="match status" value="1"/>
</dbReference>
<evidence type="ECO:0000259" key="9">
    <source>
        <dbReference type="PROSITE" id="PS51722"/>
    </source>
</evidence>
<evidence type="ECO:0000256" key="6">
    <source>
        <dbReference type="ARBA" id="ARBA00023134"/>
    </source>
</evidence>
<sequence length="501" mass="54265">MTTEPAHKSKRPPVVGIFGHIDHGKSTLLDHIRKTNITETEAGGITQHISSYEVEHTDQHGKTERITFLDTPGHEAFSSVRTRGAKAADIAILVVAADDGVKRQTLDALNCIQEAGLTFIVAINKIDKPGANIDNTKQSLAEHNVYVEGYGGNISYAAISAKTGEGISDLLDLVLLTAEMEDLSGDTSIPATGAIIETNLDPKKGISATLIIKNGTLKTGQAIQSGNSFVPVRRIENFLGKTIDEATFSSPVRIVGWSELPQVGSTFTTFDSKKEALVAAESHKAKPHDIRSESTEKMADALQVPIAIKADTAGSIDAVMFEISKWDEERLFPKIVHTGIGTITENDIRLVTGKVPGIVIGFNVAIDQAAKRTAEQYGIITESFDIIYKLAERLDEILNKRIPRSETEVASGKLKILKLFSKTKEKQVIGGRVEEGEILLGGRVNIYRRDNKLGTGVIKELQKAKQKASKAETGDECGLMLESRVEVATGDTLEGFTIEIK</sequence>
<dbReference type="PANTHER" id="PTHR43381:SF5">
    <property type="entry name" value="TR-TYPE G DOMAIN-CONTAINING PROTEIN"/>
    <property type="match status" value="1"/>
</dbReference>
<evidence type="ECO:0000256" key="7">
    <source>
        <dbReference type="NCBIfam" id="TIGR00487"/>
    </source>
</evidence>
<reference evidence="10 11" key="1">
    <citation type="submission" date="2017-09" db="EMBL/GenBank/DDBJ databases">
        <title>Depth-based differentiation of microbial function through sediment-hosted aquifers and enrichment of novel symbionts in the deep terrestrial subsurface.</title>
        <authorList>
            <person name="Probst A.J."/>
            <person name="Ladd B."/>
            <person name="Jarett J.K."/>
            <person name="Geller-Mcgrath D.E."/>
            <person name="Sieber C.M."/>
            <person name="Emerson J.B."/>
            <person name="Anantharaman K."/>
            <person name="Thomas B.C."/>
            <person name="Malmstrom R."/>
            <person name="Stieglmeier M."/>
            <person name="Klingl A."/>
            <person name="Woyke T."/>
            <person name="Ryan C.M."/>
            <person name="Banfield J.F."/>
        </authorList>
    </citation>
    <scope>NUCLEOTIDE SEQUENCE [LARGE SCALE GENOMIC DNA]</scope>
    <source>
        <strain evidence="10">CG10_big_fil_rev_8_21_14_0_10_42_12</strain>
    </source>
</reference>
<dbReference type="SUPFAM" id="SSF52156">
    <property type="entry name" value="Initiation factor IF2/eIF5b, domain 3"/>
    <property type="match status" value="1"/>
</dbReference>
<dbReference type="GO" id="GO:0003743">
    <property type="term" value="F:translation initiation factor activity"/>
    <property type="evidence" value="ECO:0007669"/>
    <property type="project" value="UniProtKB-UniRule"/>
</dbReference>
<dbReference type="Proteomes" id="UP000231333">
    <property type="component" value="Unassembled WGS sequence"/>
</dbReference>
<evidence type="ECO:0000313" key="11">
    <source>
        <dbReference type="Proteomes" id="UP000231333"/>
    </source>
</evidence>
<dbReference type="InterPro" id="IPR005225">
    <property type="entry name" value="Small_GTP-bd"/>
</dbReference>
<evidence type="ECO:0000313" key="10">
    <source>
        <dbReference type="EMBL" id="PIR38249.1"/>
    </source>
</evidence>
<dbReference type="GO" id="GO:0005525">
    <property type="term" value="F:GTP binding"/>
    <property type="evidence" value="ECO:0007669"/>
    <property type="project" value="UniProtKB-KW"/>
</dbReference>
<dbReference type="Pfam" id="PF00009">
    <property type="entry name" value="GTP_EFTU"/>
    <property type="match status" value="1"/>
</dbReference>
<dbReference type="SUPFAM" id="SSF50447">
    <property type="entry name" value="Translation proteins"/>
    <property type="match status" value="2"/>
</dbReference>
<dbReference type="EMBL" id="PCXL01000011">
    <property type="protein sequence ID" value="PIR38249.1"/>
    <property type="molecule type" value="Genomic_DNA"/>
</dbReference>
<dbReference type="InterPro" id="IPR000178">
    <property type="entry name" value="TF_IF2_bacterial-like"/>
</dbReference>
<comment type="function">
    <text evidence="8">One of the essential components for the initiation of protein synthesis. Protects formylmethionyl-tRNA from spontaneous hydrolysis and promotes its binding to the 30S ribosomal subunits. Also involved in the hydrolysis of GTP during the formation of the 70S ribosomal complex.</text>
</comment>
<protein>
    <recommendedName>
        <fullName evidence="2 7">Translation initiation factor IF-2</fullName>
    </recommendedName>
</protein>
<dbReference type="PROSITE" id="PS51722">
    <property type="entry name" value="G_TR_2"/>
    <property type="match status" value="1"/>
</dbReference>
<dbReference type="InterPro" id="IPR009000">
    <property type="entry name" value="Transl_B-barrel_sf"/>
</dbReference>
<dbReference type="SUPFAM" id="SSF52540">
    <property type="entry name" value="P-loop containing nucleoside triphosphate hydrolases"/>
    <property type="match status" value="1"/>
</dbReference>
<dbReference type="CDD" id="cd01887">
    <property type="entry name" value="IF2_eIF5B"/>
    <property type="match status" value="1"/>
</dbReference>
<evidence type="ECO:0000256" key="4">
    <source>
        <dbReference type="ARBA" id="ARBA00022741"/>
    </source>
</evidence>
<name>A0A2H0QVE1_9BACT</name>
<accession>A0A2H0QVE1</accession>
<dbReference type="FunFam" id="3.40.50.10050:FF:000001">
    <property type="entry name" value="Translation initiation factor IF-2"/>
    <property type="match status" value="1"/>
</dbReference>
<dbReference type="InterPro" id="IPR015760">
    <property type="entry name" value="TIF_IF2"/>
</dbReference>
<evidence type="ECO:0000256" key="1">
    <source>
        <dbReference type="ARBA" id="ARBA00007733"/>
    </source>
</evidence>